<dbReference type="SMART" id="SM00635">
    <property type="entry name" value="BID_2"/>
    <property type="match status" value="2"/>
</dbReference>
<dbReference type="InterPro" id="IPR053879">
    <property type="entry name" value="HYDIN_VesB_CFA65-like_Ig"/>
</dbReference>
<proteinExistence type="predicted"/>
<evidence type="ECO:0000256" key="6">
    <source>
        <dbReference type="SAM" id="MobiDB-lite"/>
    </source>
</evidence>
<accession>A0A2A9CPI3</accession>
<dbReference type="InterPro" id="IPR008964">
    <property type="entry name" value="Invasin/intimin_cell_adhesion"/>
</dbReference>
<dbReference type="AlphaFoldDB" id="A0A2A9CPI3"/>
<evidence type="ECO:0000256" key="5">
    <source>
        <dbReference type="ARBA" id="ARBA00023273"/>
    </source>
</evidence>
<feature type="region of interest" description="Disordered" evidence="6">
    <location>
        <begin position="301"/>
        <end position="324"/>
    </location>
</feature>
<dbReference type="Gene3D" id="2.60.40.1080">
    <property type="match status" value="2"/>
</dbReference>
<evidence type="ECO:0000256" key="4">
    <source>
        <dbReference type="ARBA" id="ARBA00023069"/>
    </source>
</evidence>
<feature type="domain" description="BIG2" evidence="8">
    <location>
        <begin position="727"/>
        <end position="801"/>
    </location>
</feature>
<evidence type="ECO:0000256" key="7">
    <source>
        <dbReference type="SAM" id="SignalP"/>
    </source>
</evidence>
<dbReference type="EMBL" id="PDJC01000001">
    <property type="protein sequence ID" value="PFG15995.1"/>
    <property type="molecule type" value="Genomic_DNA"/>
</dbReference>
<dbReference type="SUPFAM" id="SSF49373">
    <property type="entry name" value="Invasin/intimin cell-adhesion fragments"/>
    <property type="match status" value="2"/>
</dbReference>
<evidence type="ECO:0000259" key="8">
    <source>
        <dbReference type="SMART" id="SM00635"/>
    </source>
</evidence>
<dbReference type="GO" id="GO:0005975">
    <property type="term" value="P:carbohydrate metabolic process"/>
    <property type="evidence" value="ECO:0007669"/>
    <property type="project" value="UniProtKB-ARBA"/>
</dbReference>
<dbReference type="GO" id="GO:0005737">
    <property type="term" value="C:cytoplasm"/>
    <property type="evidence" value="ECO:0007669"/>
    <property type="project" value="UniProtKB-SubCell"/>
</dbReference>
<evidence type="ECO:0000256" key="1">
    <source>
        <dbReference type="ARBA" id="ARBA00004138"/>
    </source>
</evidence>
<keyword evidence="7" id="KW-0732">Signal</keyword>
<name>A0A2A9CPI3_9ACTN</name>
<reference evidence="9 10" key="1">
    <citation type="submission" date="2017-10" db="EMBL/GenBank/DDBJ databases">
        <title>Sequencing the genomes of 1000 actinobacteria strains.</title>
        <authorList>
            <person name="Klenk H.-P."/>
        </authorList>
    </citation>
    <scope>NUCLEOTIDE SEQUENCE [LARGE SCALE GENOMIC DNA]</scope>
    <source>
        <strain evidence="9 10">DSM 15597</strain>
    </source>
</reference>
<dbReference type="Pfam" id="PF02368">
    <property type="entry name" value="Big_2"/>
    <property type="match status" value="2"/>
</dbReference>
<keyword evidence="3" id="KW-0963">Cytoplasm</keyword>
<evidence type="ECO:0000313" key="10">
    <source>
        <dbReference type="Proteomes" id="UP000226079"/>
    </source>
</evidence>
<comment type="caution">
    <text evidence="9">The sequence shown here is derived from an EMBL/GenBank/DDBJ whole genome shotgun (WGS) entry which is preliminary data.</text>
</comment>
<organism evidence="9 10">
    <name type="scientific">Propionicimonas paludicola</name>
    <dbReference type="NCBI Taxonomy" id="185243"/>
    <lineage>
        <taxon>Bacteria</taxon>
        <taxon>Bacillati</taxon>
        <taxon>Actinomycetota</taxon>
        <taxon>Actinomycetes</taxon>
        <taxon>Propionibacteriales</taxon>
        <taxon>Nocardioidaceae</taxon>
        <taxon>Propionicimonas</taxon>
    </lineage>
</organism>
<gene>
    <name evidence="9" type="ORF">ATK74_0519</name>
</gene>
<keyword evidence="5" id="KW-0966">Cell projection</keyword>
<dbReference type="Pfam" id="PF18889">
    <property type="entry name" value="Beta_helix_3"/>
    <property type="match status" value="3"/>
</dbReference>
<evidence type="ECO:0000313" key="9">
    <source>
        <dbReference type="EMBL" id="PFG15995.1"/>
    </source>
</evidence>
<dbReference type="InterPro" id="IPR003343">
    <property type="entry name" value="Big_2"/>
</dbReference>
<comment type="subcellular location">
    <subcellularLocation>
        <location evidence="1">Cell projection</location>
        <location evidence="1">Cilium</location>
    </subcellularLocation>
    <subcellularLocation>
        <location evidence="2">Cytoplasm</location>
    </subcellularLocation>
</comment>
<evidence type="ECO:0000256" key="3">
    <source>
        <dbReference type="ARBA" id="ARBA00022490"/>
    </source>
</evidence>
<keyword evidence="4" id="KW-0969">Cilium</keyword>
<feature type="chain" id="PRO_5013400876" evidence="7">
    <location>
        <begin position="36"/>
        <end position="803"/>
    </location>
</feature>
<evidence type="ECO:0000256" key="2">
    <source>
        <dbReference type="ARBA" id="ARBA00004496"/>
    </source>
</evidence>
<dbReference type="Pfam" id="PF22544">
    <property type="entry name" value="HYDIN_VesB_CFA65-like_Ig"/>
    <property type="match status" value="1"/>
</dbReference>
<protein>
    <submittedName>
        <fullName evidence="9">Ig-like protein group 2</fullName>
    </submittedName>
</protein>
<feature type="domain" description="BIG2" evidence="8">
    <location>
        <begin position="639"/>
        <end position="716"/>
    </location>
</feature>
<feature type="signal peptide" evidence="7">
    <location>
        <begin position="1"/>
        <end position="35"/>
    </location>
</feature>
<dbReference type="Gene3D" id="2.60.40.10">
    <property type="entry name" value="Immunoglobulins"/>
    <property type="match status" value="2"/>
</dbReference>
<keyword evidence="10" id="KW-1185">Reference proteome</keyword>
<dbReference type="InterPro" id="IPR013783">
    <property type="entry name" value="Ig-like_fold"/>
</dbReference>
<feature type="compositionally biased region" description="Gly residues" evidence="6">
    <location>
        <begin position="302"/>
        <end position="313"/>
    </location>
</feature>
<dbReference type="Proteomes" id="UP000226079">
    <property type="component" value="Unassembled WGS sequence"/>
</dbReference>
<sequence>MMASLRRRSTRLSLVAGITALALAGGVVTAVPAQAAGSIDLSTVDLTSLASSSGGAFSVSGPTATDDLTISGDVTLTGTAPIGRTITISGGTSSAPRQITLQAVTAHAGADSAAIQLAAGAFAKFTLVGTSGLAGSDTRPGLGIPVGAGAELAAAGLTGRIDVTGTGNAAAIGGDGNAVLTEPAVKPITITGLAGASCGTLTISGGTINALIGSDSGTGAAIGGGRFGSGCTVNISGGVVNATGKAGAGIGGGIGKDAANGYLKDSPGGAGGNVTISGGTVTATSAGSTVTGESELRYSAAIGGGRGGGGGAEDQGSNGAPGTLIITGGSVKLSPRLASDLKPDPKNGPAMLAQVKVNNAASVSQVVVTPEGGVATPFAVSSNHPSDAALYLYLPYPKTYSIAVTAGGNTTTYRAVTQSTGADATAYVPAPDPAKLSLSGVTFEPATWGYSAQAAQAVTIQNTGGTAATITGASVSPSGAFTVDKPATVSVPAGGSNSSITVTPVTGLAAGVHEATLTLTSAAGTLTTPLSFTVNGVPELALTAPSFPNVTVGAYTPVGQDLTITNTGSAPATLSSVTSSSSAFAVATSSAAIQPGGSVKVKVTPAAGLAVGNYQSTITANFNGRTATAKVSLTVAPVPVVDIRAGQTTLTLVKGSSVAISAYGYLANGQSVAVTWSVSNAAVATVSSSGSIKGINAGKATVTATSGGKSTSISITVLAKKSKTKVKSVSGSVPKTMKVGARAYVTGKYSPTSAPSAKVTYSSSSKSVVTVDAAGALTAKKKGKASITIKAGGKSKKYTVTVK</sequence>